<dbReference type="Proteomes" id="UP000486602">
    <property type="component" value="Unassembled WGS sequence"/>
</dbReference>
<evidence type="ECO:0000313" key="2">
    <source>
        <dbReference type="EMBL" id="NEN25687.1"/>
    </source>
</evidence>
<dbReference type="EMBL" id="JAAGVY010000069">
    <property type="protein sequence ID" value="NEN25687.1"/>
    <property type="molecule type" value="Genomic_DNA"/>
</dbReference>
<evidence type="ECO:0000313" key="3">
    <source>
        <dbReference type="Proteomes" id="UP000486602"/>
    </source>
</evidence>
<feature type="region of interest" description="Disordered" evidence="1">
    <location>
        <begin position="2276"/>
        <end position="2300"/>
    </location>
</feature>
<dbReference type="SUPFAM" id="SSF89260">
    <property type="entry name" value="Collagen-binding domain"/>
    <property type="match status" value="1"/>
</dbReference>
<feature type="non-terminal residue" evidence="2">
    <location>
        <position position="2300"/>
    </location>
</feature>
<dbReference type="SUPFAM" id="SSF82171">
    <property type="entry name" value="DPP6 N-terminal domain-like"/>
    <property type="match status" value="1"/>
</dbReference>
<sequence>MMKKMFTTWPGWVFLILAFLGLSLQTYADTEPNNTLATAENATLGATVTGSLNQAPFGDLDDYFLFVAPNDGDVIVTADIGAGLNVYIYVYNKVGQNISQYISGDNTGSLTSFCMAADTFYVRIDHYSGAGSYSFTTEVNGTGYASDDEDNGSIANATQFISDGETVEGHIGYYDTDLGWDEYDYFGVVLPADGSYSFRAIRDLGNTSQTFYFQVFRKDGSLITNPYASGDTTYAYADCLAADTVYLLVDRYQGCGGYTLSFENTTTPGTPIDIEDNGSIENASQFISEGESVTGHIGYYDTDLGYDEYDYFGVILPQDGSYTFRAIRDLGNTSQTFYFQVFRKDGSLITYPYASSDTTYAFADCLAADTVYLLVDRYQGCGGYTLSFENTTPPGAPIDIEDNGSIENASQFISEGESVTGHIGYYDTDLGYDESDYFGVILPQDGSYTFRAIRDLGNTSQTFYFQVFRKDGSLITYPYASSDTTYAFAECLAADTVYLLVDRYQACGGYTLSFEQTDLTYANDSGDNETIEAASLVPTSSVNEGHLGYYDVDSGTDGFDFYKFTVVQVPFELDIKVELEESLNAYVVLYNADGALIQNEYHTPGSYNYLRTITVAGDYYIGLDQYAGCGSYSIGNFCANAPEVAISADGPTDLCPGESVLLTATGGLDAYSWMHDGVEVSTAQIYLATEPGTYVVAGYDINGCDGLSEEVVIGVFGVPDVSISTDEETTFCAGGSITLTATAGFDSYAWSNGASGQSIEVSQSGNYTVTATTEDGCDKVSSNSIEVTIQVDSDSDGVCDVDDSCPSLQGEVGDGCDDGNANTDNDVINADCECEGTIMFDCPSLSANIGDACDDDNENTVGDAINADCDCIGTLTYDCEDLQANIGSSCDDGDSNTENDVVTADCECEGTLIYECPDLSANVGDSCDDGNASTENDLVTDECECHGTIVYDCPALSANIGDACDDGDENTVGDVINGDCDCIGTLTYDCEDLQANIGSSCDDGDSNTENDVVTADCECVGTLIYECPDLSANVGDSCDDGNASTENDLVTDECECIGTIVYDCPALSANIGDSCNDNNESTVNDVVIVGCECEGTTAILENTAALCSDGVDNDNDGLSDCEDPNCQAIANNVGCLTCFEDGLSFADEVIEYEATCTNITPPATNPQAALGMPDYTGNATQHVSLGRGLIKLGFTNNTLVNSGTSDADLFVFEVGPLVEGSFIELRPSTAETVNLCEAAGILDSDGDGFYEFGSIGGALASVDIDAFFDNLPASSVFFDAIKIIDGPGNCSTDTPGADIDAVCALSSVACVVGESCDDGNPDTENDMLNADCECAGTPIIVFDCQALEANFGDTCNDGDSNTENDVVTADCECEGTLIYDCPQLQANIGDACDDLNADTENDMITEDCECLGTPIVIEFDCPILEANIGDACDDNNADTENDMVNEDCACAGTPIVIEFDCPQLEANFGDACNDGDDATGNDVITTDCLCAGTPIVTPTCEDFVYYISDHDAADGISDIYEVTVSGGVATMEYIATSDIEIHIAYNGVDNLLYAVSKHTNSYRTLNPHVVAPSFGPTIALGADYGELTAAVFNVDGKLLIGSQNNNAIYCVNVTTNVVSSYDTYSPVTGGDIAFGSDGMLYLATRSGNGLYENYPVPTFDNLIGSVPVKVTGLAITDTDELLVSAQGQSSLQLYNTTGSNIGSYPLELDGETYTLRDGDMASGCNTFDQPNEGECLDFKIYMIHDAEGSGPQPLLAVTLNGDGTASYTTVMANLGGHIGLSQDGTIIYNVSGNDKLKVVDVASATVIATLDIQTAGGVSVSNFPTALVGNDGTFYAGSSTNNQVYTIDPSTGIATPYGPGRNVNGGDLIDVNGDIWLITRNNNTFTNVLTGASFTVPVNEINGAVVLDNGNVLLADGNGGSLLKEINLTSLEVVATHDIALPLFNGDLAGACILSGGLNTQCYGAEVLEFEQGLQTNGSAVPADRSDATAALGQPDASNAAGGFVSLGVGGHITIGFGGVIYDAPGNDIRVWETSFSGDVCGGSDDEQADIEVSQDGLTFVSVGTICRDGGVDIAGTGLDYVSAIRITNSASTGSLDGYDVDGVEAINGCSEEPLVENGDCYATEVVEYIQGTSSNGGAIAANRTDATNALGAPERVDQLVFVSLGYGGSLTLAFDGAIPNGDGDDIEIVETTYGNSSCNSYFEFADVYVSVDGDEYFFAKTVCRADGFVDISDAGTFAYVNFVKVVNNNDLSTTPDAFDVDGVVALHNCEDGDTPAQFAPASQSELTSFPNPTSGPSQV</sequence>
<name>A0A7K3WVI6_9FLAO</name>
<organism evidence="2 3">
    <name type="scientific">Cryomorpha ignava</name>
    <dbReference type="NCBI Taxonomy" id="101383"/>
    <lineage>
        <taxon>Bacteria</taxon>
        <taxon>Pseudomonadati</taxon>
        <taxon>Bacteroidota</taxon>
        <taxon>Flavobacteriia</taxon>
        <taxon>Flavobacteriales</taxon>
        <taxon>Cryomorphaceae</taxon>
        <taxon>Cryomorpha</taxon>
    </lineage>
</organism>
<dbReference type="RefSeq" id="WP_394352331.1">
    <property type="nucleotide sequence ID" value="NZ_JAAGVY010000069.1"/>
</dbReference>
<gene>
    <name evidence="2" type="ORF">G3O08_19525</name>
</gene>
<reference evidence="2 3" key="1">
    <citation type="submission" date="2020-02" db="EMBL/GenBank/DDBJ databases">
        <title>Out from the shadows clarifying the taxonomy of the family Cryomorphaceae and related taxa by utilizing the GTDB taxonomic framework.</title>
        <authorList>
            <person name="Bowman J.P."/>
        </authorList>
    </citation>
    <scope>NUCLEOTIDE SEQUENCE [LARGE SCALE GENOMIC DNA]</scope>
    <source>
        <strain evidence="2 3">QSSC 1-22</strain>
    </source>
</reference>
<proteinExistence type="predicted"/>
<evidence type="ECO:0000256" key="1">
    <source>
        <dbReference type="SAM" id="MobiDB-lite"/>
    </source>
</evidence>
<evidence type="ECO:0008006" key="4">
    <source>
        <dbReference type="Google" id="ProtNLM"/>
    </source>
</evidence>
<dbReference type="Gene3D" id="2.60.120.380">
    <property type="match status" value="5"/>
</dbReference>
<comment type="caution">
    <text evidence="2">The sequence shown here is derived from an EMBL/GenBank/DDBJ whole genome shotgun (WGS) entry which is preliminary data.</text>
</comment>
<feature type="compositionally biased region" description="Polar residues" evidence="1">
    <location>
        <begin position="2281"/>
        <end position="2300"/>
    </location>
</feature>
<accession>A0A7K3WVI6</accession>
<protein>
    <recommendedName>
        <fullName evidence="4">T9SS type A sorting domain-containing protein</fullName>
    </recommendedName>
</protein>
<keyword evidence="3" id="KW-1185">Reference proteome</keyword>